<sequence>MYYLNCNSSVFLKGFEHREIDQMQKVVSAVGEENRHCEFFYGSSELNLLHLPFFRNGKDPLEDFDYNDPRCNPLLRPAAAARKLHVSNSLLYFLSEKGHKDLFNVSVQRLQ</sequence>
<protein>
    <submittedName>
        <fullName evidence="1">Uncharacterized protein</fullName>
    </submittedName>
</protein>
<gene>
    <name evidence="1" type="ORF">F511_13971</name>
</gene>
<keyword evidence="2" id="KW-1185">Reference proteome</keyword>
<organism evidence="1 2">
    <name type="scientific">Dorcoceras hygrometricum</name>
    <dbReference type="NCBI Taxonomy" id="472368"/>
    <lineage>
        <taxon>Eukaryota</taxon>
        <taxon>Viridiplantae</taxon>
        <taxon>Streptophyta</taxon>
        <taxon>Embryophyta</taxon>
        <taxon>Tracheophyta</taxon>
        <taxon>Spermatophyta</taxon>
        <taxon>Magnoliopsida</taxon>
        <taxon>eudicotyledons</taxon>
        <taxon>Gunneridae</taxon>
        <taxon>Pentapetalae</taxon>
        <taxon>asterids</taxon>
        <taxon>lamiids</taxon>
        <taxon>Lamiales</taxon>
        <taxon>Gesneriaceae</taxon>
        <taxon>Didymocarpoideae</taxon>
        <taxon>Trichosporeae</taxon>
        <taxon>Loxocarpinae</taxon>
        <taxon>Dorcoceras</taxon>
    </lineage>
</organism>
<dbReference type="Proteomes" id="UP000250235">
    <property type="component" value="Unassembled WGS sequence"/>
</dbReference>
<proteinExistence type="predicted"/>
<evidence type="ECO:0000313" key="2">
    <source>
        <dbReference type="Proteomes" id="UP000250235"/>
    </source>
</evidence>
<dbReference type="AlphaFoldDB" id="A0A2Z7D6U9"/>
<dbReference type="EMBL" id="KQ990635">
    <property type="protein sequence ID" value="KZV52816.1"/>
    <property type="molecule type" value="Genomic_DNA"/>
</dbReference>
<name>A0A2Z7D6U9_9LAMI</name>
<reference evidence="1 2" key="1">
    <citation type="journal article" date="2015" name="Proc. Natl. Acad. Sci. U.S.A.">
        <title>The resurrection genome of Boea hygrometrica: A blueprint for survival of dehydration.</title>
        <authorList>
            <person name="Xiao L."/>
            <person name="Yang G."/>
            <person name="Zhang L."/>
            <person name="Yang X."/>
            <person name="Zhao S."/>
            <person name="Ji Z."/>
            <person name="Zhou Q."/>
            <person name="Hu M."/>
            <person name="Wang Y."/>
            <person name="Chen M."/>
            <person name="Xu Y."/>
            <person name="Jin H."/>
            <person name="Xiao X."/>
            <person name="Hu G."/>
            <person name="Bao F."/>
            <person name="Hu Y."/>
            <person name="Wan P."/>
            <person name="Li L."/>
            <person name="Deng X."/>
            <person name="Kuang T."/>
            <person name="Xiang C."/>
            <person name="Zhu J.K."/>
            <person name="Oliver M.J."/>
            <person name="He Y."/>
        </authorList>
    </citation>
    <scope>NUCLEOTIDE SEQUENCE [LARGE SCALE GENOMIC DNA]</scope>
    <source>
        <strain evidence="2">cv. XS01</strain>
    </source>
</reference>
<accession>A0A2Z7D6U9</accession>
<evidence type="ECO:0000313" key="1">
    <source>
        <dbReference type="EMBL" id="KZV52816.1"/>
    </source>
</evidence>